<proteinExistence type="predicted"/>
<comment type="caution">
    <text evidence="2">The sequence shown here is derived from an EMBL/GenBank/DDBJ whole genome shotgun (WGS) entry which is preliminary data.</text>
</comment>
<accession>A0A0D8J0Q8</accession>
<dbReference type="SUPFAM" id="SSF53756">
    <property type="entry name" value="UDP-Glycosyltransferase/glycogen phosphorylase"/>
    <property type="match status" value="1"/>
</dbReference>
<keyword evidence="2" id="KW-0808">Transferase</keyword>
<evidence type="ECO:0000313" key="2">
    <source>
        <dbReference type="EMBL" id="KJF40497.1"/>
    </source>
</evidence>
<evidence type="ECO:0000313" key="3">
    <source>
        <dbReference type="Proteomes" id="UP000032483"/>
    </source>
</evidence>
<keyword evidence="3" id="KW-1185">Reference proteome</keyword>
<dbReference type="CDD" id="cd03794">
    <property type="entry name" value="GT4_WbuB-like"/>
    <property type="match status" value="1"/>
</dbReference>
<gene>
    <name evidence="2" type="ORF">TQ39_06225</name>
</gene>
<dbReference type="EMBL" id="JXXK01000006">
    <property type="protein sequence ID" value="KJF40497.1"/>
    <property type="molecule type" value="Genomic_DNA"/>
</dbReference>
<dbReference type="RefSeq" id="WP_050004917.1">
    <property type="nucleotide sequence ID" value="NZ_CAOJUJ010000005.1"/>
</dbReference>
<evidence type="ECO:0000259" key="1">
    <source>
        <dbReference type="Pfam" id="PF13579"/>
    </source>
</evidence>
<dbReference type="Proteomes" id="UP000032483">
    <property type="component" value="Unassembled WGS sequence"/>
</dbReference>
<dbReference type="Pfam" id="PF13692">
    <property type="entry name" value="Glyco_trans_1_4"/>
    <property type="match status" value="1"/>
</dbReference>
<dbReference type="GeneID" id="42856211"/>
<sequence>MKGKRILVVSQHYWPENFRITDICAGFAADGCEVDVLCGLPNYPKGEWFEGYRYTGPRRESHAGVQIFRAGEIRRRGNTSLRIFLNYISFPVTALFNLPRLHRRKYDAVFCYETSPVLMMLPAVVYAKLHRVPLTTYVLDLWPENLYSVMPVRNKALRAVAAGVSHWFYRRSERLVAMSPALDERLAAIAPRAQRTVVPQYCEDLYAQDVHDAALESRFAGRFNVVFAGNISPAQNLPLLVECARRLKAADRRDVHFVIVGDGMSRDALEQEIAAADVADWFTFEGQHPVTDIPAYHTMADALFAALNASEDVGLTVPAKITSYLAAGRPCLVSVSGEAARVMDEAAAGLTSPAGDVHGLYENLLALADMPPERRAALGHAGRAYYETHFRREPLLRQLEDFVLSGKKM</sequence>
<dbReference type="GO" id="GO:0016740">
    <property type="term" value="F:transferase activity"/>
    <property type="evidence" value="ECO:0007669"/>
    <property type="project" value="UniProtKB-KW"/>
</dbReference>
<dbReference type="Pfam" id="PF13579">
    <property type="entry name" value="Glyco_trans_4_4"/>
    <property type="match status" value="1"/>
</dbReference>
<dbReference type="Gene3D" id="3.40.50.2000">
    <property type="entry name" value="Glycogen Phosphorylase B"/>
    <property type="match status" value="2"/>
</dbReference>
<dbReference type="InterPro" id="IPR028098">
    <property type="entry name" value="Glyco_trans_4-like_N"/>
</dbReference>
<reference evidence="2" key="1">
    <citation type="submission" date="2015-02" db="EMBL/GenBank/DDBJ databases">
        <title>A novel member of the family Ruminococcaceae isolated from human feces.</title>
        <authorList>
            <person name="Shkoporov A.N."/>
            <person name="Chaplin A.V."/>
            <person name="Motuzova O.V."/>
            <person name="Kafarskaia L.I."/>
            <person name="Khokhlova E.V."/>
            <person name="Efimov B.A."/>
        </authorList>
    </citation>
    <scope>NUCLEOTIDE SEQUENCE [LARGE SCALE GENOMIC DNA]</scope>
    <source>
        <strain evidence="2">585-1</strain>
    </source>
</reference>
<feature type="domain" description="Glycosyltransferase subfamily 4-like N-terminal" evidence="1">
    <location>
        <begin position="19"/>
        <end position="199"/>
    </location>
</feature>
<name>A0A0D8J0Q8_9FIRM</name>
<organism evidence="2 3">
    <name type="scientific">Ruthenibacterium lactatiformans</name>
    <dbReference type="NCBI Taxonomy" id="1550024"/>
    <lineage>
        <taxon>Bacteria</taxon>
        <taxon>Bacillati</taxon>
        <taxon>Bacillota</taxon>
        <taxon>Clostridia</taxon>
        <taxon>Eubacteriales</taxon>
        <taxon>Oscillospiraceae</taxon>
        <taxon>Ruthenibacterium</taxon>
    </lineage>
</organism>
<dbReference type="AlphaFoldDB" id="A0A0D8J0Q8"/>
<protein>
    <submittedName>
        <fullName evidence="2">Glycosyl transferase</fullName>
    </submittedName>
</protein>
<dbReference type="PANTHER" id="PTHR12526">
    <property type="entry name" value="GLYCOSYLTRANSFERASE"/>
    <property type="match status" value="1"/>
</dbReference>